<dbReference type="Proteomes" id="UP000242450">
    <property type="component" value="Chromosome 19"/>
</dbReference>
<evidence type="ECO:0000256" key="1">
    <source>
        <dbReference type="SAM" id="MobiDB-lite"/>
    </source>
</evidence>
<organism evidence="2 3">
    <name type="scientific">Cervus elaphus hippelaphus</name>
    <name type="common">European red deer</name>
    <dbReference type="NCBI Taxonomy" id="46360"/>
    <lineage>
        <taxon>Eukaryota</taxon>
        <taxon>Metazoa</taxon>
        <taxon>Chordata</taxon>
        <taxon>Craniata</taxon>
        <taxon>Vertebrata</taxon>
        <taxon>Euteleostomi</taxon>
        <taxon>Mammalia</taxon>
        <taxon>Eutheria</taxon>
        <taxon>Laurasiatheria</taxon>
        <taxon>Artiodactyla</taxon>
        <taxon>Ruminantia</taxon>
        <taxon>Pecora</taxon>
        <taxon>Cervidae</taxon>
        <taxon>Cervinae</taxon>
        <taxon>Cervus</taxon>
    </lineage>
</organism>
<feature type="region of interest" description="Disordered" evidence="1">
    <location>
        <begin position="80"/>
        <end position="104"/>
    </location>
</feature>
<dbReference type="EMBL" id="MKHE01000019">
    <property type="protein sequence ID" value="OWK05641.1"/>
    <property type="molecule type" value="Genomic_DNA"/>
</dbReference>
<gene>
    <name evidence="2" type="ORF">Celaphus_00012954</name>
</gene>
<reference evidence="2 3" key="1">
    <citation type="journal article" date="2018" name="Mol. Genet. Genomics">
        <title>The red deer Cervus elaphus genome CerEla1.0: sequencing, annotating, genes, and chromosomes.</title>
        <authorList>
            <person name="Bana N.A."/>
            <person name="Nyiri A."/>
            <person name="Nagy J."/>
            <person name="Frank K."/>
            <person name="Nagy T."/>
            <person name="Steger V."/>
            <person name="Schiller M."/>
            <person name="Lakatos P."/>
            <person name="Sugar L."/>
            <person name="Horn P."/>
            <person name="Barta E."/>
            <person name="Orosz L."/>
        </authorList>
    </citation>
    <scope>NUCLEOTIDE SEQUENCE [LARGE SCALE GENOMIC DNA]</scope>
    <source>
        <strain evidence="2">Hungarian</strain>
    </source>
</reference>
<sequence>MSGSLQEGPSAQESRQDPRDALGHVLRQCPSWCHCKAHGKLLLTIKLCRQDNDGISGDGDDMEIFIEELGEIRRKQGAAIEENTAPAPAVRTQERPQLGSGLAWRGKDPAVLMGAQRGTVSSEVWEDSNSKRQTAHQQGYFSAEALAVTKHPSAHDTATLTMYHLHHHSKKALEP</sequence>
<protein>
    <submittedName>
        <fullName evidence="2">Uncharacterized protein</fullName>
    </submittedName>
</protein>
<evidence type="ECO:0000313" key="2">
    <source>
        <dbReference type="EMBL" id="OWK05641.1"/>
    </source>
</evidence>
<dbReference type="AlphaFoldDB" id="A0A212CI21"/>
<keyword evidence="3" id="KW-1185">Reference proteome</keyword>
<name>A0A212CI21_CEREH</name>
<accession>A0A212CI21</accession>
<evidence type="ECO:0000313" key="3">
    <source>
        <dbReference type="Proteomes" id="UP000242450"/>
    </source>
</evidence>
<comment type="caution">
    <text evidence="2">The sequence shown here is derived from an EMBL/GenBank/DDBJ whole genome shotgun (WGS) entry which is preliminary data.</text>
</comment>
<proteinExistence type="predicted"/>